<evidence type="ECO:0000313" key="3">
    <source>
        <dbReference type="Proteomes" id="UP000323105"/>
    </source>
</evidence>
<dbReference type="InterPro" id="IPR012337">
    <property type="entry name" value="RNaseH-like_sf"/>
</dbReference>
<dbReference type="EMBL" id="BKBW01000009">
    <property type="protein sequence ID" value="GEQ77041.1"/>
    <property type="molecule type" value="Genomic_DNA"/>
</dbReference>
<dbReference type="SUPFAM" id="SSF53098">
    <property type="entry name" value="Ribonuclease H-like"/>
    <property type="match status" value="1"/>
</dbReference>
<reference evidence="2 3" key="1">
    <citation type="journal article" date="2019" name="Microbiol. Resour. Announc.">
        <title>Draft Genome Sequence of Comamonas testosteroni TA441, a Bacterium That Has a Cryptic Phenol Degradation Gene Cluster.</title>
        <authorList>
            <person name="Arai H."/>
            <person name="Ishii M."/>
        </authorList>
    </citation>
    <scope>NUCLEOTIDE SEQUENCE [LARGE SCALE GENOMIC DNA]</scope>
    <source>
        <strain evidence="2 3">TA441</strain>
    </source>
</reference>
<evidence type="ECO:0000259" key="1">
    <source>
        <dbReference type="PROSITE" id="PS50994"/>
    </source>
</evidence>
<dbReference type="InterPro" id="IPR001584">
    <property type="entry name" value="Integrase_cat-core"/>
</dbReference>
<dbReference type="GO" id="GO:0015074">
    <property type="term" value="P:DNA integration"/>
    <property type="evidence" value="ECO:0007669"/>
    <property type="project" value="InterPro"/>
</dbReference>
<protein>
    <submittedName>
        <fullName evidence="2">Integrase</fullName>
    </submittedName>
</protein>
<dbReference type="PANTHER" id="PTHR35004">
    <property type="entry name" value="TRANSPOSASE RV3428C-RELATED"/>
    <property type="match status" value="1"/>
</dbReference>
<sequence>MASLAPATCDYIRDMARKLDAAPHKARGPLIDGAAEFLGMSKQTIYRHLKAVAGWDSGRKCRADKGSTSVNSDALLTLATMQRESVRDNGKQTMHTPVARSVLEANGLQVGVSNAHLNRLMRDRGLNVETQVAASPAQKLRYPHPNHTHQVDPSLCLVYYLNGRQYIMEDREFYKNKLENYAKVKFKVFRYAMWDGASGSIQPWYTEAAGESQASLFNFLMHAWSKQDGRLFHGVPKVLIWDKGSANQSHAIRNLLKSLEVEAITHEAGNSRAKGGVENANNIIETQFESRLRFEPVDSIEELNAAALAWSEGYNANLIPGQDTRLRREGLAMPVARYDLWQRIRSEELRLLPDVEVCRALMVGKEEDRKVDGHENITFRHPKADRTQTYCLKGMDGVNVGDMVSVRPLVYGDDAIQVELARFDGEPLIYRVEPEREYDGYGNPLSAAVPGDGYKSHAQTPAEVAGHAMDELAFPGQDADQARQKKVVPFGGAIKSHSYLKDVEQPSYLQRPGVEIEAPAHAAPAAPRMLDSTVVMLRVRAELGRNLTAEENQFMTARFAAGVPEDQLDALIDQFKNPPQAQDVQPLRAAGGLRAV</sequence>
<dbReference type="Gene3D" id="3.30.420.10">
    <property type="entry name" value="Ribonuclease H-like superfamily/Ribonuclease H"/>
    <property type="match status" value="1"/>
</dbReference>
<name>A0A5A7MJG9_COMTE</name>
<organism evidence="2 3">
    <name type="scientific">Comamonas testosteroni</name>
    <name type="common">Pseudomonas testosteroni</name>
    <dbReference type="NCBI Taxonomy" id="285"/>
    <lineage>
        <taxon>Bacteria</taxon>
        <taxon>Pseudomonadati</taxon>
        <taxon>Pseudomonadota</taxon>
        <taxon>Betaproteobacteria</taxon>
        <taxon>Burkholderiales</taxon>
        <taxon>Comamonadaceae</taxon>
        <taxon>Comamonas</taxon>
    </lineage>
</organism>
<dbReference type="PROSITE" id="PS50994">
    <property type="entry name" value="INTEGRASE"/>
    <property type="match status" value="1"/>
</dbReference>
<dbReference type="PANTHER" id="PTHR35004:SF7">
    <property type="entry name" value="INTEGRASE PROTEIN"/>
    <property type="match status" value="1"/>
</dbReference>
<dbReference type="AlphaFoldDB" id="A0A5A7MJG9"/>
<accession>A0A5A7MJG9</accession>
<gene>
    <name evidence="2" type="ORF">CTTA_4046</name>
</gene>
<dbReference type="InterPro" id="IPR036397">
    <property type="entry name" value="RNaseH_sf"/>
</dbReference>
<proteinExistence type="predicted"/>
<feature type="domain" description="Integrase catalytic" evidence="1">
    <location>
        <begin position="149"/>
        <end position="342"/>
    </location>
</feature>
<evidence type="ECO:0000313" key="2">
    <source>
        <dbReference type="EMBL" id="GEQ77041.1"/>
    </source>
</evidence>
<dbReference type="GO" id="GO:0003676">
    <property type="term" value="F:nucleic acid binding"/>
    <property type="evidence" value="ECO:0007669"/>
    <property type="project" value="InterPro"/>
</dbReference>
<dbReference type="Proteomes" id="UP000323105">
    <property type="component" value="Unassembled WGS sequence"/>
</dbReference>
<dbReference type="RefSeq" id="WP_149356587.1">
    <property type="nucleotide sequence ID" value="NZ_BKBW01000009.1"/>
</dbReference>
<comment type="caution">
    <text evidence="2">The sequence shown here is derived from an EMBL/GenBank/DDBJ whole genome shotgun (WGS) entry which is preliminary data.</text>
</comment>